<keyword evidence="5" id="KW-1185">Reference proteome</keyword>
<accession>A0A9P9CZ26</accession>
<keyword evidence="1" id="KW-0863">Zinc-finger</keyword>
<organism evidence="4 5">
    <name type="scientific">Dendryphion nanum</name>
    <dbReference type="NCBI Taxonomy" id="256645"/>
    <lineage>
        <taxon>Eukaryota</taxon>
        <taxon>Fungi</taxon>
        <taxon>Dikarya</taxon>
        <taxon>Ascomycota</taxon>
        <taxon>Pezizomycotina</taxon>
        <taxon>Dothideomycetes</taxon>
        <taxon>Pleosporomycetidae</taxon>
        <taxon>Pleosporales</taxon>
        <taxon>Torulaceae</taxon>
        <taxon>Dendryphion</taxon>
    </lineage>
</organism>
<proteinExistence type="predicted"/>
<evidence type="ECO:0000259" key="3">
    <source>
        <dbReference type="PROSITE" id="PS50157"/>
    </source>
</evidence>
<feature type="domain" description="C2H2-type" evidence="3">
    <location>
        <begin position="246"/>
        <end position="276"/>
    </location>
</feature>
<reference evidence="4" key="1">
    <citation type="journal article" date="2021" name="Nat. Commun.">
        <title>Genetic determinants of endophytism in the Arabidopsis root mycobiome.</title>
        <authorList>
            <person name="Mesny F."/>
            <person name="Miyauchi S."/>
            <person name="Thiergart T."/>
            <person name="Pickel B."/>
            <person name="Atanasova L."/>
            <person name="Karlsson M."/>
            <person name="Huettel B."/>
            <person name="Barry K.W."/>
            <person name="Haridas S."/>
            <person name="Chen C."/>
            <person name="Bauer D."/>
            <person name="Andreopoulos W."/>
            <person name="Pangilinan J."/>
            <person name="LaButti K."/>
            <person name="Riley R."/>
            <person name="Lipzen A."/>
            <person name="Clum A."/>
            <person name="Drula E."/>
            <person name="Henrissat B."/>
            <person name="Kohler A."/>
            <person name="Grigoriev I.V."/>
            <person name="Martin F.M."/>
            <person name="Hacquard S."/>
        </authorList>
    </citation>
    <scope>NUCLEOTIDE SEQUENCE</scope>
    <source>
        <strain evidence="4">MPI-CAGE-CH-0243</strain>
    </source>
</reference>
<dbReference type="Gene3D" id="3.30.160.60">
    <property type="entry name" value="Classic Zinc Finger"/>
    <property type="match status" value="1"/>
</dbReference>
<evidence type="ECO:0000313" key="4">
    <source>
        <dbReference type="EMBL" id="KAH7109451.1"/>
    </source>
</evidence>
<evidence type="ECO:0000256" key="1">
    <source>
        <dbReference type="PROSITE-ProRule" id="PRU00042"/>
    </source>
</evidence>
<protein>
    <recommendedName>
        <fullName evidence="3">C2H2-type domain-containing protein</fullName>
    </recommendedName>
</protein>
<dbReference type="SMART" id="SM00355">
    <property type="entry name" value="ZnF_C2H2"/>
    <property type="match status" value="2"/>
</dbReference>
<dbReference type="PROSITE" id="PS00028">
    <property type="entry name" value="ZINC_FINGER_C2H2_1"/>
    <property type="match status" value="1"/>
</dbReference>
<dbReference type="OrthoDB" id="2687452at2759"/>
<keyword evidence="1" id="KW-0862">Zinc</keyword>
<gene>
    <name evidence="4" type="ORF">B0J11DRAFT_601657</name>
</gene>
<feature type="region of interest" description="Disordered" evidence="2">
    <location>
        <begin position="290"/>
        <end position="320"/>
    </location>
</feature>
<keyword evidence="1" id="KW-0479">Metal-binding</keyword>
<dbReference type="InterPro" id="IPR013087">
    <property type="entry name" value="Znf_C2H2_type"/>
</dbReference>
<evidence type="ECO:0000313" key="5">
    <source>
        <dbReference type="Proteomes" id="UP000700596"/>
    </source>
</evidence>
<evidence type="ECO:0000256" key="2">
    <source>
        <dbReference type="SAM" id="MobiDB-lite"/>
    </source>
</evidence>
<feature type="compositionally biased region" description="Basic and acidic residues" evidence="2">
    <location>
        <begin position="292"/>
        <end position="304"/>
    </location>
</feature>
<dbReference type="GO" id="GO:0008270">
    <property type="term" value="F:zinc ion binding"/>
    <property type="evidence" value="ECO:0007669"/>
    <property type="project" value="UniProtKB-KW"/>
</dbReference>
<dbReference type="Proteomes" id="UP000700596">
    <property type="component" value="Unassembled WGS sequence"/>
</dbReference>
<dbReference type="PROSITE" id="PS50157">
    <property type="entry name" value="ZINC_FINGER_C2H2_2"/>
    <property type="match status" value="1"/>
</dbReference>
<dbReference type="SUPFAM" id="SSF57667">
    <property type="entry name" value="beta-beta-alpha zinc fingers"/>
    <property type="match status" value="1"/>
</dbReference>
<comment type="caution">
    <text evidence="4">The sequence shown here is derived from an EMBL/GenBank/DDBJ whole genome shotgun (WGS) entry which is preliminary data.</text>
</comment>
<dbReference type="EMBL" id="JAGMWT010000032">
    <property type="protein sequence ID" value="KAH7109451.1"/>
    <property type="molecule type" value="Genomic_DNA"/>
</dbReference>
<dbReference type="AlphaFoldDB" id="A0A9P9CZ26"/>
<name>A0A9P9CZ26_9PLEO</name>
<sequence length="320" mass="35750">MSEHRKVTNSPRGMLESEASWLYRTGVLPLAAINSANGYFAPSHPGINTTGVTVPQTALACNAISEFRATLGPNTLEVQLSGYSDSILYDNTKEFIDSPCRDLYRDLNQILLDDVDKSIVSPLLGSAEDFDHLSPAPGSTNEQEIDIPINPALDVTIGGEANQIYSSAPPLNILDVSLNQFFPFENSNDYLPADLEHLHFTPLELSHFNNQPQQPVTLSTLNDTKTEPQGPLQVSFQVETVQIRKFVCTYDQCNKKYSRLAELHRHYRGEHEGKRPYRCRTIGCPRSVHGFPRMDKRADHEKSKHGGTPYARKGGKERQI</sequence>
<dbReference type="InterPro" id="IPR036236">
    <property type="entry name" value="Znf_C2H2_sf"/>
</dbReference>